<keyword evidence="4" id="KW-1185">Reference proteome</keyword>
<feature type="transmembrane region" description="Helical" evidence="2">
    <location>
        <begin position="282"/>
        <end position="306"/>
    </location>
</feature>
<dbReference type="Proteomes" id="UP000799324">
    <property type="component" value="Unassembled WGS sequence"/>
</dbReference>
<protein>
    <recommendedName>
        <fullName evidence="5">Integral membrane protein-like protein</fullName>
    </recommendedName>
</protein>
<dbReference type="GO" id="GO:0031505">
    <property type="term" value="P:fungal-type cell wall organization"/>
    <property type="evidence" value="ECO:0007669"/>
    <property type="project" value="TreeGrafter"/>
</dbReference>
<keyword evidence="2" id="KW-0812">Transmembrane</keyword>
<name>A0A6A6TR12_9PLEO</name>
<keyword evidence="2" id="KW-1133">Transmembrane helix</keyword>
<dbReference type="EMBL" id="MU004290">
    <property type="protein sequence ID" value="KAF2662252.1"/>
    <property type="molecule type" value="Genomic_DNA"/>
</dbReference>
<evidence type="ECO:0000256" key="1">
    <source>
        <dbReference type="SAM" id="MobiDB-lite"/>
    </source>
</evidence>
<evidence type="ECO:0000313" key="3">
    <source>
        <dbReference type="EMBL" id="KAF2662252.1"/>
    </source>
</evidence>
<dbReference type="AlphaFoldDB" id="A0A6A6TR12"/>
<feature type="region of interest" description="Disordered" evidence="1">
    <location>
        <begin position="30"/>
        <end position="51"/>
    </location>
</feature>
<organism evidence="3 4">
    <name type="scientific">Lophiostoma macrostomum CBS 122681</name>
    <dbReference type="NCBI Taxonomy" id="1314788"/>
    <lineage>
        <taxon>Eukaryota</taxon>
        <taxon>Fungi</taxon>
        <taxon>Dikarya</taxon>
        <taxon>Ascomycota</taxon>
        <taxon>Pezizomycotina</taxon>
        <taxon>Dothideomycetes</taxon>
        <taxon>Pleosporomycetidae</taxon>
        <taxon>Pleosporales</taxon>
        <taxon>Lophiostomataceae</taxon>
        <taxon>Lophiostoma</taxon>
    </lineage>
</organism>
<feature type="transmembrane region" description="Helical" evidence="2">
    <location>
        <begin position="243"/>
        <end position="270"/>
    </location>
</feature>
<dbReference type="GO" id="GO:0051285">
    <property type="term" value="C:cell cortex of cell tip"/>
    <property type="evidence" value="ECO:0007669"/>
    <property type="project" value="TreeGrafter"/>
</dbReference>
<feature type="transmembrane region" description="Helical" evidence="2">
    <location>
        <begin position="326"/>
        <end position="347"/>
    </location>
</feature>
<gene>
    <name evidence="3" type="ORF">K491DRAFT_773370</name>
</gene>
<proteinExistence type="predicted"/>
<dbReference type="OrthoDB" id="4159154at2759"/>
<dbReference type="GO" id="GO:0005886">
    <property type="term" value="C:plasma membrane"/>
    <property type="evidence" value="ECO:0007669"/>
    <property type="project" value="InterPro"/>
</dbReference>
<dbReference type="Pfam" id="PF06687">
    <property type="entry name" value="SUR7"/>
    <property type="match status" value="1"/>
</dbReference>
<dbReference type="InterPro" id="IPR052413">
    <property type="entry name" value="SUR7_domain"/>
</dbReference>
<sequence>MASYMDDLKIPRRPSAIQKKSYSSKICVPIEPEPDLGDQRHSRNKALPARPTTPKTVLHKYRVSAICPLAFAAASFALTFVLLVAGHRPGSLETQYLVALNTSNVGKNVIRFEPANTTTASPNDPNNLLNNLTDTFDSLFENLTSSVDESFQSGLNEVVTTIVEGAGIRDQYFLYIQNVCEGDARIDKCTSYGDKNSELASVTNSVRSSAVIGSTNISVPLISQLGDSVNRLSSTISGVRRAVFAFLVISLIGSGITIFTSLLGVLFPAARVLVYSPLCSSTLSVFFSFMSAILLTILVAGTISVIGSIGDAVSIDSKEGSQALTLVWLSWLFVFFANCYWVAVWFVETRSWAFVRRTRTAEQKGDWKNVSREMRDDLKGRHSGTLQSHYTGSDLGD</sequence>
<accession>A0A6A6TR12</accession>
<keyword evidence="2" id="KW-0472">Membrane</keyword>
<reference evidence="3" key="1">
    <citation type="journal article" date="2020" name="Stud. Mycol.">
        <title>101 Dothideomycetes genomes: a test case for predicting lifestyles and emergence of pathogens.</title>
        <authorList>
            <person name="Haridas S."/>
            <person name="Albert R."/>
            <person name="Binder M."/>
            <person name="Bloem J."/>
            <person name="Labutti K."/>
            <person name="Salamov A."/>
            <person name="Andreopoulos B."/>
            <person name="Baker S."/>
            <person name="Barry K."/>
            <person name="Bills G."/>
            <person name="Bluhm B."/>
            <person name="Cannon C."/>
            <person name="Castanera R."/>
            <person name="Culley D."/>
            <person name="Daum C."/>
            <person name="Ezra D."/>
            <person name="Gonzalez J."/>
            <person name="Henrissat B."/>
            <person name="Kuo A."/>
            <person name="Liang C."/>
            <person name="Lipzen A."/>
            <person name="Lutzoni F."/>
            <person name="Magnuson J."/>
            <person name="Mondo S."/>
            <person name="Nolan M."/>
            <person name="Ohm R."/>
            <person name="Pangilinan J."/>
            <person name="Park H.-J."/>
            <person name="Ramirez L."/>
            <person name="Alfaro M."/>
            <person name="Sun H."/>
            <person name="Tritt A."/>
            <person name="Yoshinaga Y."/>
            <person name="Zwiers L.-H."/>
            <person name="Turgeon B."/>
            <person name="Goodwin S."/>
            <person name="Spatafora J."/>
            <person name="Crous P."/>
            <person name="Grigoriev I."/>
        </authorList>
    </citation>
    <scope>NUCLEOTIDE SEQUENCE</scope>
    <source>
        <strain evidence="3">CBS 122681</strain>
    </source>
</reference>
<dbReference type="PANTHER" id="PTHR28019">
    <property type="entry name" value="CELL MEMBRANE PROTEIN YLR413W-RELATED"/>
    <property type="match status" value="1"/>
</dbReference>
<dbReference type="InterPro" id="IPR009571">
    <property type="entry name" value="SUR7/Rim9-like_fungi"/>
</dbReference>
<feature type="transmembrane region" description="Helical" evidence="2">
    <location>
        <begin position="65"/>
        <end position="85"/>
    </location>
</feature>
<evidence type="ECO:0008006" key="5">
    <source>
        <dbReference type="Google" id="ProtNLM"/>
    </source>
</evidence>
<evidence type="ECO:0000256" key="2">
    <source>
        <dbReference type="SAM" id="Phobius"/>
    </source>
</evidence>
<dbReference type="PANTHER" id="PTHR28019:SF7">
    <property type="entry name" value="SUR7 PROTEIN"/>
    <property type="match status" value="1"/>
</dbReference>
<evidence type="ECO:0000313" key="4">
    <source>
        <dbReference type="Proteomes" id="UP000799324"/>
    </source>
</evidence>